<evidence type="ECO:0000256" key="1">
    <source>
        <dbReference type="ARBA" id="ARBA00022614"/>
    </source>
</evidence>
<dbReference type="SUPFAM" id="SSF52058">
    <property type="entry name" value="L domain-like"/>
    <property type="match status" value="1"/>
</dbReference>
<name>R7UGA8_CAPTE</name>
<accession>R7UGA8</accession>
<reference evidence="7" key="1">
    <citation type="submission" date="2012-12" db="EMBL/GenBank/DDBJ databases">
        <authorList>
            <person name="Hellsten U."/>
            <person name="Grimwood J."/>
            <person name="Chapman J.A."/>
            <person name="Shapiro H."/>
            <person name="Aerts A."/>
            <person name="Otillar R.P."/>
            <person name="Terry A.Y."/>
            <person name="Boore J.L."/>
            <person name="Simakov O."/>
            <person name="Marletaz F."/>
            <person name="Cho S.-J."/>
            <person name="Edsinger-Gonzales E."/>
            <person name="Havlak P."/>
            <person name="Kuo D.-H."/>
            <person name="Larsson T."/>
            <person name="Lv J."/>
            <person name="Arendt D."/>
            <person name="Savage R."/>
            <person name="Osoegawa K."/>
            <person name="de Jong P."/>
            <person name="Lindberg D.R."/>
            <person name="Seaver E.C."/>
            <person name="Weisblat D.A."/>
            <person name="Putnam N.H."/>
            <person name="Grigoriev I.V."/>
            <person name="Rokhsar D.S."/>
        </authorList>
    </citation>
    <scope>NUCLEOTIDE SEQUENCE</scope>
    <source>
        <strain evidence="7">I ESC-2004</strain>
    </source>
</reference>
<organism evidence="5">
    <name type="scientific">Capitella teleta</name>
    <name type="common">Polychaete worm</name>
    <dbReference type="NCBI Taxonomy" id="283909"/>
    <lineage>
        <taxon>Eukaryota</taxon>
        <taxon>Metazoa</taxon>
        <taxon>Spiralia</taxon>
        <taxon>Lophotrochozoa</taxon>
        <taxon>Annelida</taxon>
        <taxon>Polychaeta</taxon>
        <taxon>Sedentaria</taxon>
        <taxon>Scolecida</taxon>
        <taxon>Capitellidae</taxon>
        <taxon>Capitella</taxon>
    </lineage>
</organism>
<keyword evidence="3" id="KW-0677">Repeat</keyword>
<reference evidence="6" key="3">
    <citation type="submission" date="2015-06" db="UniProtKB">
        <authorList>
            <consortium name="EnsemblMetazoa"/>
        </authorList>
    </citation>
    <scope>IDENTIFICATION</scope>
</reference>
<dbReference type="STRING" id="283909.R7UGA8"/>
<reference evidence="5 7" key="2">
    <citation type="journal article" date="2013" name="Nature">
        <title>Insights into bilaterian evolution from three spiralian genomes.</title>
        <authorList>
            <person name="Simakov O."/>
            <person name="Marletaz F."/>
            <person name="Cho S.J."/>
            <person name="Edsinger-Gonzales E."/>
            <person name="Havlak P."/>
            <person name="Hellsten U."/>
            <person name="Kuo D.H."/>
            <person name="Larsson T."/>
            <person name="Lv J."/>
            <person name="Arendt D."/>
            <person name="Savage R."/>
            <person name="Osoegawa K."/>
            <person name="de Jong P."/>
            <person name="Grimwood J."/>
            <person name="Chapman J.A."/>
            <person name="Shapiro H."/>
            <person name="Aerts A."/>
            <person name="Otillar R.P."/>
            <person name="Terry A.Y."/>
            <person name="Boore J.L."/>
            <person name="Grigoriev I.V."/>
            <person name="Lindberg D.R."/>
            <person name="Seaver E.C."/>
            <person name="Weisblat D.A."/>
            <person name="Putnam N.H."/>
            <person name="Rokhsar D.S."/>
        </authorList>
    </citation>
    <scope>NUCLEOTIDE SEQUENCE</scope>
    <source>
        <strain evidence="5 7">I ESC-2004</strain>
    </source>
</reference>
<dbReference type="EnsemblMetazoa" id="CapteT206885">
    <property type="protein sequence ID" value="CapteP206885"/>
    <property type="gene ID" value="CapteG206885"/>
</dbReference>
<dbReference type="EMBL" id="AMQN01007910">
    <property type="status" value="NOT_ANNOTATED_CDS"/>
    <property type="molecule type" value="Genomic_DNA"/>
</dbReference>
<dbReference type="EMBL" id="AMQN01007911">
    <property type="status" value="NOT_ANNOTATED_CDS"/>
    <property type="molecule type" value="Genomic_DNA"/>
</dbReference>
<feature type="signal peptide" evidence="4">
    <location>
        <begin position="1"/>
        <end position="24"/>
    </location>
</feature>
<dbReference type="InterPro" id="IPR050541">
    <property type="entry name" value="LRR_TM_domain-containing"/>
</dbReference>
<protein>
    <recommendedName>
        <fullName evidence="8">LRRCT domain-containing protein</fullName>
    </recommendedName>
</protein>
<dbReference type="Pfam" id="PF13855">
    <property type="entry name" value="LRR_8"/>
    <property type="match status" value="1"/>
</dbReference>
<dbReference type="AlphaFoldDB" id="R7UGA8"/>
<dbReference type="InterPro" id="IPR001611">
    <property type="entry name" value="Leu-rich_rpt"/>
</dbReference>
<evidence type="ECO:0000313" key="6">
    <source>
        <dbReference type="EnsemblMetazoa" id="CapteP206885"/>
    </source>
</evidence>
<evidence type="ECO:0000313" key="7">
    <source>
        <dbReference type="Proteomes" id="UP000014760"/>
    </source>
</evidence>
<dbReference type="PANTHER" id="PTHR24369:SF210">
    <property type="entry name" value="CHAOPTIN-RELATED"/>
    <property type="match status" value="1"/>
</dbReference>
<sequence length="651" mass="73273">MDNLRCVLWIGLFLIYVVPLRVHCEEHCPEGCTCRAHDSQQHAVCTGFSPRRPVVEPTLSHIVSKLPQTITHLLMRYEKFEDGDLNDTLDVFRLTQLQVLLLDQIKSNQPQIHQPTPGFPQRHRPKPVSRLKYTVIKFINVTRQSLPKNLRIFHSQVALNLAADAFAALHELESLGLSRGRTTFSFLPHLFSQSLCNTTSLKRLILTDDSSKVLFSSIFSTRRLFAGCRMTSVQELDLSRNRIGTLKSGLLDTFPNLKILIIAHNLLGHYDAIPGSIPPEIDFRSIGKFYGQKDLVDGVRLLVETIYFSFYTLKILPQGRNIPEMENFTEKDLFKTVSISQPILQCNLPSVLSFGCLSVEMIAAQNLEEGFGRSTYIHLSGHTSSKSQYNSSGINVNAIWRLRDSLFNGVSTASLKHLNLQMLDIPVQFLNALQDIPLLETALLGGNPRLRTFIENFTHGALNLPNLKSFDLANTNITILHDSFFMGLPSLEYLNLSGNHLREFRVNLSPCPRLQMLNLSKNSISELSSPWPNIVNSNLTIDLSGNPLMCGCLNLDFLAWFQETSPSFHDVEKLTCLHPFYGKHLESTAYEYDTVSLNGHAIQWVESARHLGNMIDTKLTHQGDCAAKLSAFYGSVNNSFGNIKAPIFYCI</sequence>
<evidence type="ECO:0000256" key="4">
    <source>
        <dbReference type="SAM" id="SignalP"/>
    </source>
</evidence>
<evidence type="ECO:0000313" key="5">
    <source>
        <dbReference type="EMBL" id="ELU05255.1"/>
    </source>
</evidence>
<feature type="chain" id="PRO_5008787980" description="LRRCT domain-containing protein" evidence="4">
    <location>
        <begin position="25"/>
        <end position="651"/>
    </location>
</feature>
<evidence type="ECO:0008006" key="8">
    <source>
        <dbReference type="Google" id="ProtNLM"/>
    </source>
</evidence>
<dbReference type="Proteomes" id="UP000014760">
    <property type="component" value="Unassembled WGS sequence"/>
</dbReference>
<evidence type="ECO:0000256" key="3">
    <source>
        <dbReference type="ARBA" id="ARBA00022737"/>
    </source>
</evidence>
<dbReference type="PROSITE" id="PS51450">
    <property type="entry name" value="LRR"/>
    <property type="match status" value="1"/>
</dbReference>
<dbReference type="OMA" id="SHLTHAY"/>
<dbReference type="Gene3D" id="3.80.10.10">
    <property type="entry name" value="Ribonuclease Inhibitor"/>
    <property type="match status" value="2"/>
</dbReference>
<dbReference type="SMART" id="SM00369">
    <property type="entry name" value="LRR_TYP"/>
    <property type="match status" value="4"/>
</dbReference>
<dbReference type="InterPro" id="IPR032675">
    <property type="entry name" value="LRR_dom_sf"/>
</dbReference>
<dbReference type="OrthoDB" id="6105302at2759"/>
<keyword evidence="1" id="KW-0433">Leucine-rich repeat</keyword>
<dbReference type="GO" id="GO:0005886">
    <property type="term" value="C:plasma membrane"/>
    <property type="evidence" value="ECO:0007669"/>
    <property type="project" value="TreeGrafter"/>
</dbReference>
<evidence type="ECO:0000256" key="2">
    <source>
        <dbReference type="ARBA" id="ARBA00022729"/>
    </source>
</evidence>
<dbReference type="InterPro" id="IPR003591">
    <property type="entry name" value="Leu-rich_rpt_typical-subtyp"/>
</dbReference>
<proteinExistence type="predicted"/>
<gene>
    <name evidence="5" type="ORF">CAPTEDRAFT_206885</name>
</gene>
<dbReference type="PANTHER" id="PTHR24369">
    <property type="entry name" value="ANTIGEN BSP, PUTATIVE-RELATED"/>
    <property type="match status" value="1"/>
</dbReference>
<dbReference type="HOGENOM" id="CLU_021495_0_0_1"/>
<keyword evidence="7" id="KW-1185">Reference proteome</keyword>
<dbReference type="EMBL" id="KB301692">
    <property type="protein sequence ID" value="ELU05255.1"/>
    <property type="molecule type" value="Genomic_DNA"/>
</dbReference>
<keyword evidence="2 4" id="KW-0732">Signal</keyword>